<feature type="transmembrane region" description="Helical" evidence="10">
    <location>
        <begin position="136"/>
        <end position="158"/>
    </location>
</feature>
<accession>A0ABV7F219</accession>
<evidence type="ECO:0000256" key="3">
    <source>
        <dbReference type="ARBA" id="ARBA00022692"/>
    </source>
</evidence>
<evidence type="ECO:0000256" key="10">
    <source>
        <dbReference type="SAM" id="Phobius"/>
    </source>
</evidence>
<evidence type="ECO:0000256" key="8">
    <source>
        <dbReference type="PROSITE-ProRule" id="PRU00703"/>
    </source>
</evidence>
<organism evidence="13 14">
    <name type="scientific">Undibacterium arcticum</name>
    <dbReference type="NCBI Taxonomy" id="1762892"/>
    <lineage>
        <taxon>Bacteria</taxon>
        <taxon>Pseudomonadati</taxon>
        <taxon>Pseudomonadota</taxon>
        <taxon>Betaproteobacteria</taxon>
        <taxon>Burkholderiales</taxon>
        <taxon>Oxalobacteraceae</taxon>
        <taxon>Undibacterium</taxon>
    </lineage>
</organism>
<dbReference type="SUPFAM" id="SSF56176">
    <property type="entry name" value="FAD-binding/transporter-associated domain-like"/>
    <property type="match status" value="1"/>
</dbReference>
<dbReference type="RefSeq" id="WP_390331429.1">
    <property type="nucleotide sequence ID" value="NZ_JBHRTP010000024.1"/>
</dbReference>
<evidence type="ECO:0000259" key="12">
    <source>
        <dbReference type="PROSITE" id="PS51846"/>
    </source>
</evidence>
<proteinExistence type="predicted"/>
<evidence type="ECO:0000313" key="13">
    <source>
        <dbReference type="EMBL" id="MFC3108194.1"/>
    </source>
</evidence>
<dbReference type="PROSITE" id="PS51371">
    <property type="entry name" value="CBS"/>
    <property type="match status" value="2"/>
</dbReference>
<evidence type="ECO:0000256" key="7">
    <source>
        <dbReference type="ARBA" id="ARBA00023136"/>
    </source>
</evidence>
<feature type="transmembrane region" description="Helical" evidence="10">
    <location>
        <begin position="58"/>
        <end position="77"/>
    </location>
</feature>
<comment type="subcellular location">
    <subcellularLocation>
        <location evidence="1">Cell membrane</location>
        <topology evidence="1">Multi-pass membrane protein</topology>
    </subcellularLocation>
</comment>
<dbReference type="EMBL" id="JBHRTP010000024">
    <property type="protein sequence ID" value="MFC3108194.1"/>
    <property type="molecule type" value="Genomic_DNA"/>
</dbReference>
<protein>
    <submittedName>
        <fullName evidence="13">Hemolysin family protein</fullName>
    </submittedName>
</protein>
<keyword evidence="5 9" id="KW-1133">Transmembrane helix</keyword>
<feature type="domain" description="CBS" evidence="11">
    <location>
        <begin position="287"/>
        <end position="344"/>
    </location>
</feature>
<dbReference type="Gene3D" id="3.30.465.10">
    <property type="match status" value="1"/>
</dbReference>
<dbReference type="CDD" id="cd04590">
    <property type="entry name" value="CBS_pair_CorC_HlyC_assoc"/>
    <property type="match status" value="1"/>
</dbReference>
<evidence type="ECO:0000256" key="5">
    <source>
        <dbReference type="ARBA" id="ARBA00022989"/>
    </source>
</evidence>
<feature type="transmembrane region" description="Helical" evidence="10">
    <location>
        <begin position="89"/>
        <end position="116"/>
    </location>
</feature>
<dbReference type="InterPro" id="IPR005170">
    <property type="entry name" value="Transptr-assoc_dom"/>
</dbReference>
<feature type="domain" description="CNNM transmembrane" evidence="12">
    <location>
        <begin position="1"/>
        <end position="203"/>
    </location>
</feature>
<evidence type="ECO:0000256" key="9">
    <source>
        <dbReference type="PROSITE-ProRule" id="PRU01193"/>
    </source>
</evidence>
<dbReference type="Gene3D" id="3.10.580.10">
    <property type="entry name" value="CBS-domain"/>
    <property type="match status" value="1"/>
</dbReference>
<evidence type="ECO:0000256" key="4">
    <source>
        <dbReference type="ARBA" id="ARBA00022737"/>
    </source>
</evidence>
<dbReference type="PANTHER" id="PTHR43099">
    <property type="entry name" value="UPF0053 PROTEIN YRKA"/>
    <property type="match status" value="1"/>
</dbReference>
<dbReference type="PANTHER" id="PTHR43099:SF5">
    <property type="entry name" value="HLYC_CORC FAMILY TRANSPORTER"/>
    <property type="match status" value="1"/>
</dbReference>
<dbReference type="InterPro" id="IPR036318">
    <property type="entry name" value="FAD-bd_PCMH-like_sf"/>
</dbReference>
<dbReference type="SUPFAM" id="SSF54631">
    <property type="entry name" value="CBS-domain pair"/>
    <property type="match status" value="1"/>
</dbReference>
<dbReference type="InterPro" id="IPR000644">
    <property type="entry name" value="CBS_dom"/>
</dbReference>
<keyword evidence="7 9" id="KW-0472">Membrane</keyword>
<feature type="domain" description="CBS" evidence="11">
    <location>
        <begin position="222"/>
        <end position="283"/>
    </location>
</feature>
<dbReference type="SMART" id="SM01091">
    <property type="entry name" value="CorC_HlyC"/>
    <property type="match status" value="1"/>
</dbReference>
<keyword evidence="6 8" id="KW-0129">CBS domain</keyword>
<dbReference type="InterPro" id="IPR051676">
    <property type="entry name" value="UPF0053_domain"/>
</dbReference>
<gene>
    <name evidence="13" type="ORF">ACFOFO_09500</name>
</gene>
<keyword evidence="2" id="KW-1003">Cell membrane</keyword>
<dbReference type="Pfam" id="PF00571">
    <property type="entry name" value="CBS"/>
    <property type="match status" value="2"/>
</dbReference>
<evidence type="ECO:0000313" key="14">
    <source>
        <dbReference type="Proteomes" id="UP001595530"/>
    </source>
</evidence>
<dbReference type="InterPro" id="IPR016169">
    <property type="entry name" value="FAD-bd_PCMH_sub2"/>
</dbReference>
<dbReference type="Pfam" id="PF01595">
    <property type="entry name" value="CNNM"/>
    <property type="match status" value="1"/>
</dbReference>
<evidence type="ECO:0000256" key="6">
    <source>
        <dbReference type="ARBA" id="ARBA00023122"/>
    </source>
</evidence>
<keyword evidence="14" id="KW-1185">Reference proteome</keyword>
<comment type="caution">
    <text evidence="13">The sequence shown here is derived from an EMBL/GenBank/DDBJ whole genome shotgun (WGS) entry which is preliminary data.</text>
</comment>
<keyword evidence="4" id="KW-0677">Repeat</keyword>
<dbReference type="Proteomes" id="UP001595530">
    <property type="component" value="Unassembled WGS sequence"/>
</dbReference>
<dbReference type="PROSITE" id="PS51846">
    <property type="entry name" value="CNNM"/>
    <property type="match status" value="1"/>
</dbReference>
<dbReference type="InterPro" id="IPR044751">
    <property type="entry name" value="Ion_transp-like_CBS"/>
</dbReference>
<dbReference type="InterPro" id="IPR046342">
    <property type="entry name" value="CBS_dom_sf"/>
</dbReference>
<keyword evidence="3 9" id="KW-0812">Transmembrane</keyword>
<sequence>MQNLLLLICAVFLVLLNGFFVAAEFGLVKLRQTRIRAIAKKQGWRGRILATVHGKLDAYLSACQLGITLASLGLGWIGEPAFASLLEPVFGWIGITSAELIEGISFTFAFCVISFLHIVVGELAPKSLAIRNPEVIGLWTAAPLYGFYWTMYPAIWLLNASANAVLRLAGLDGVHGHDAHYSPDELKLILRSSRAGELYSRDEWNILAQALDFSELEVSDLMRPIHEIAALQQSLSVHDNLQIMCRSRFSRYPFFDSNGVDVLGVIHLKDLFLAQQDGKPIDSLNPYLRPIECVSPRMPAQELFRRFRTGAPHFTVVGRKGHKPEGFITLDNLLGALVGEIRDEFRQNDNDWTRLDDGTLIGKGSLPIFSLERMLGLDVDHETGRLDEVESVGGLIMAQLGAIPEQGQKIEFEQFDVVVKKMNGPRILLVRVYPRVGTAPTMAP</sequence>
<evidence type="ECO:0000256" key="2">
    <source>
        <dbReference type="ARBA" id="ARBA00022475"/>
    </source>
</evidence>
<dbReference type="Pfam" id="PF03471">
    <property type="entry name" value="CorC_HlyC"/>
    <property type="match status" value="1"/>
</dbReference>
<evidence type="ECO:0000259" key="11">
    <source>
        <dbReference type="PROSITE" id="PS51371"/>
    </source>
</evidence>
<name>A0ABV7F219_9BURK</name>
<dbReference type="InterPro" id="IPR002550">
    <property type="entry name" value="CNNM"/>
</dbReference>
<evidence type="ECO:0000256" key="1">
    <source>
        <dbReference type="ARBA" id="ARBA00004651"/>
    </source>
</evidence>
<reference evidence="14" key="1">
    <citation type="journal article" date="2019" name="Int. J. Syst. Evol. Microbiol.">
        <title>The Global Catalogue of Microorganisms (GCM) 10K type strain sequencing project: providing services to taxonomists for standard genome sequencing and annotation.</title>
        <authorList>
            <consortium name="The Broad Institute Genomics Platform"/>
            <consortium name="The Broad Institute Genome Sequencing Center for Infectious Disease"/>
            <person name="Wu L."/>
            <person name="Ma J."/>
        </authorList>
    </citation>
    <scope>NUCLEOTIDE SEQUENCE [LARGE SCALE GENOMIC DNA]</scope>
    <source>
        <strain evidence="14">KCTC 42986</strain>
    </source>
</reference>